<dbReference type="Proteomes" id="UP000823388">
    <property type="component" value="Chromosome 3N"/>
</dbReference>
<evidence type="ECO:0000313" key="2">
    <source>
        <dbReference type="Proteomes" id="UP000823388"/>
    </source>
</evidence>
<protein>
    <submittedName>
        <fullName evidence="1">Uncharacterized protein</fullName>
    </submittedName>
</protein>
<dbReference type="EMBL" id="CM029042">
    <property type="protein sequence ID" value="KAG2617309.1"/>
    <property type="molecule type" value="Genomic_DNA"/>
</dbReference>
<proteinExistence type="predicted"/>
<accession>A0A8T0UAD2</accession>
<organism evidence="1 2">
    <name type="scientific">Panicum virgatum</name>
    <name type="common">Blackwell switchgrass</name>
    <dbReference type="NCBI Taxonomy" id="38727"/>
    <lineage>
        <taxon>Eukaryota</taxon>
        <taxon>Viridiplantae</taxon>
        <taxon>Streptophyta</taxon>
        <taxon>Embryophyta</taxon>
        <taxon>Tracheophyta</taxon>
        <taxon>Spermatophyta</taxon>
        <taxon>Magnoliopsida</taxon>
        <taxon>Liliopsida</taxon>
        <taxon>Poales</taxon>
        <taxon>Poaceae</taxon>
        <taxon>PACMAD clade</taxon>
        <taxon>Panicoideae</taxon>
        <taxon>Panicodae</taxon>
        <taxon>Paniceae</taxon>
        <taxon>Panicinae</taxon>
        <taxon>Panicum</taxon>
        <taxon>Panicum sect. Hiantes</taxon>
    </lineage>
</organism>
<keyword evidence="2" id="KW-1185">Reference proteome</keyword>
<name>A0A8T0UAD2_PANVG</name>
<evidence type="ECO:0000313" key="1">
    <source>
        <dbReference type="EMBL" id="KAG2617309.1"/>
    </source>
</evidence>
<sequence>MLAALPQAIPAAAFQQIILWDRTNLRAVLPPPSLPGLLLLPYMDYVPAAPRPAPADLAAPTHPLVLWGLVAGLDLRSLPRLAPPPPSAPICSPHLAPGAATAHCRLLVGSFDHDYWSACWVDCL</sequence>
<gene>
    <name evidence="1" type="ORF">PVAP13_3NG179905</name>
</gene>
<comment type="caution">
    <text evidence="1">The sequence shown here is derived from an EMBL/GenBank/DDBJ whole genome shotgun (WGS) entry which is preliminary data.</text>
</comment>
<reference evidence="1" key="1">
    <citation type="submission" date="2020-05" db="EMBL/GenBank/DDBJ databases">
        <title>WGS assembly of Panicum virgatum.</title>
        <authorList>
            <person name="Lovell J.T."/>
            <person name="Jenkins J."/>
            <person name="Shu S."/>
            <person name="Juenger T.E."/>
            <person name="Schmutz J."/>
        </authorList>
    </citation>
    <scope>NUCLEOTIDE SEQUENCE</scope>
    <source>
        <strain evidence="1">AP13</strain>
    </source>
</reference>
<dbReference type="AlphaFoldDB" id="A0A8T0UAD2"/>